<evidence type="ECO:0000256" key="5">
    <source>
        <dbReference type="ARBA" id="ARBA00023136"/>
    </source>
</evidence>
<dbReference type="PANTHER" id="PTHR37485">
    <property type="entry name" value="CELL DIVISION PROTEIN FTSB"/>
    <property type="match status" value="1"/>
</dbReference>
<dbReference type="AlphaFoldDB" id="A0A7V1P3R4"/>
<name>A0A7V1P3R4_DESA2</name>
<dbReference type="Proteomes" id="UP000070560">
    <property type="component" value="Chromosome"/>
</dbReference>
<dbReference type="PANTHER" id="PTHR37485:SF1">
    <property type="entry name" value="CELL DIVISION PROTEIN FTSB"/>
    <property type="match status" value="1"/>
</dbReference>
<keyword evidence="2" id="KW-0132">Cell division</keyword>
<dbReference type="GO" id="GO:0030428">
    <property type="term" value="C:cell septum"/>
    <property type="evidence" value="ECO:0007669"/>
    <property type="project" value="TreeGrafter"/>
</dbReference>
<dbReference type="RefSeq" id="WP_066065878.1">
    <property type="nucleotide sequence ID" value="NZ_CP013015.1"/>
</dbReference>
<keyword evidence="4" id="KW-1133">Transmembrane helix</keyword>
<protein>
    <submittedName>
        <fullName evidence="7">Septum formation initiator</fullName>
    </submittedName>
</protein>
<organism evidence="7 8">
    <name type="scientific">Desulfofervidus auxilii</name>
    <dbReference type="NCBI Taxonomy" id="1621989"/>
    <lineage>
        <taxon>Bacteria</taxon>
        <taxon>Pseudomonadati</taxon>
        <taxon>Thermodesulfobacteriota</taxon>
        <taxon>Candidatus Desulfofervidia</taxon>
        <taxon>Candidatus Desulfofervidales</taxon>
        <taxon>Candidatus Desulfofervidaceae</taxon>
        <taxon>Candidatus Desulfofervidus</taxon>
    </lineage>
</organism>
<keyword evidence="5" id="KW-0472">Membrane</keyword>
<evidence type="ECO:0000256" key="3">
    <source>
        <dbReference type="ARBA" id="ARBA00022692"/>
    </source>
</evidence>
<dbReference type="KEGG" id="daw:HS1_002385"/>
<evidence type="ECO:0000256" key="4">
    <source>
        <dbReference type="ARBA" id="ARBA00022989"/>
    </source>
</evidence>
<keyword evidence="6" id="KW-0131">Cell cycle</keyword>
<proteinExistence type="predicted"/>
<gene>
    <name evidence="7" type="ORF">HS1_002385</name>
</gene>
<keyword evidence="8" id="KW-1185">Reference proteome</keyword>
<reference evidence="7 8" key="1">
    <citation type="submission" date="2015-10" db="EMBL/GenBank/DDBJ databases">
        <title>Candidatus Desulfofervidus auxilii, a hydrogenotrophic sulfate-reducing bacterium involved in the thermophilic anaerobic oxidation of methane.</title>
        <authorList>
            <person name="Krukenberg V."/>
            <person name="Richter M."/>
            <person name="Wegener G."/>
        </authorList>
    </citation>
    <scope>NUCLEOTIDE SEQUENCE [LARGE SCALE GENOMIC DNA]</scope>
    <source>
        <strain evidence="7 8">HS1</strain>
    </source>
</reference>
<evidence type="ECO:0000313" key="7">
    <source>
        <dbReference type="EMBL" id="AMM42167.1"/>
    </source>
</evidence>
<evidence type="ECO:0000256" key="6">
    <source>
        <dbReference type="ARBA" id="ARBA00023306"/>
    </source>
</evidence>
<evidence type="ECO:0000313" key="8">
    <source>
        <dbReference type="Proteomes" id="UP000070560"/>
    </source>
</evidence>
<evidence type="ECO:0000256" key="1">
    <source>
        <dbReference type="ARBA" id="ARBA00022475"/>
    </source>
</evidence>
<dbReference type="GO" id="GO:0043093">
    <property type="term" value="P:FtsZ-dependent cytokinesis"/>
    <property type="evidence" value="ECO:0007669"/>
    <property type="project" value="TreeGrafter"/>
</dbReference>
<accession>A0A7V1P3R4</accession>
<dbReference type="EMBL" id="CP013015">
    <property type="protein sequence ID" value="AMM42167.1"/>
    <property type="molecule type" value="Genomic_DNA"/>
</dbReference>
<dbReference type="InterPro" id="IPR007060">
    <property type="entry name" value="FtsL/DivIC"/>
</dbReference>
<keyword evidence="1" id="KW-1003">Cell membrane</keyword>
<dbReference type="Pfam" id="PF04977">
    <property type="entry name" value="DivIC"/>
    <property type="match status" value="1"/>
</dbReference>
<dbReference type="InterPro" id="IPR023081">
    <property type="entry name" value="Cell_div_FtsB"/>
</dbReference>
<sequence length="89" mass="10621">MRKEFFFIIITLVFSIILLLFGKNGYLDFISLQKTYQNIHAQNQRLVTENQKLKKQIKRIQTDPVYLKTIIRHTMGFTEKGEIVFIVEK</sequence>
<keyword evidence="3" id="KW-0812">Transmembrane</keyword>
<evidence type="ECO:0000256" key="2">
    <source>
        <dbReference type="ARBA" id="ARBA00022618"/>
    </source>
</evidence>